<sequence>VDPDMDEARIIANVLRGLQSAPQLWLAGRSNNTVADLRKNIRQWQSLKASKPEKSPPKGQNRTIQPVYYPQFPPPGYQMHIKKEPGLLQDRTPDGRPICRRCRRP</sequence>
<evidence type="ECO:0000256" key="1">
    <source>
        <dbReference type="SAM" id="MobiDB-lite"/>
    </source>
</evidence>
<feature type="non-terminal residue" evidence="2">
    <location>
        <position position="105"/>
    </location>
</feature>
<reference evidence="2" key="2">
    <citation type="submission" date="2014-07" db="EMBL/GenBank/DDBJ databases">
        <authorList>
            <person name="Hull J."/>
        </authorList>
    </citation>
    <scope>NUCLEOTIDE SEQUENCE</scope>
</reference>
<gene>
    <name evidence="2" type="primary">NOG1_0</name>
    <name evidence="2" type="ORF">CM83_103635</name>
</gene>
<name>A0A0A9ZIK4_LYGHE</name>
<accession>A0A0A9ZIK4</accession>
<organism evidence="2">
    <name type="scientific">Lygus hesperus</name>
    <name type="common">Western plant bug</name>
    <dbReference type="NCBI Taxonomy" id="30085"/>
    <lineage>
        <taxon>Eukaryota</taxon>
        <taxon>Metazoa</taxon>
        <taxon>Ecdysozoa</taxon>
        <taxon>Arthropoda</taxon>
        <taxon>Hexapoda</taxon>
        <taxon>Insecta</taxon>
        <taxon>Pterygota</taxon>
        <taxon>Neoptera</taxon>
        <taxon>Paraneoptera</taxon>
        <taxon>Hemiptera</taxon>
        <taxon>Heteroptera</taxon>
        <taxon>Panheteroptera</taxon>
        <taxon>Cimicomorpha</taxon>
        <taxon>Miridae</taxon>
        <taxon>Mirini</taxon>
        <taxon>Lygus</taxon>
    </lineage>
</organism>
<proteinExistence type="predicted"/>
<feature type="non-terminal residue" evidence="2">
    <location>
        <position position="1"/>
    </location>
</feature>
<dbReference type="EMBL" id="GBHO01000759">
    <property type="protein sequence ID" value="JAG42845.1"/>
    <property type="molecule type" value="Transcribed_RNA"/>
</dbReference>
<protein>
    <submittedName>
        <fullName evidence="2">Nucleolar GTP-binding protein 1</fullName>
    </submittedName>
</protein>
<evidence type="ECO:0000313" key="2">
    <source>
        <dbReference type="EMBL" id="JAG42845.1"/>
    </source>
</evidence>
<reference evidence="2" key="1">
    <citation type="journal article" date="2014" name="PLoS ONE">
        <title>Transcriptome-Based Identification of ABC Transporters in the Western Tarnished Plant Bug Lygus hesperus.</title>
        <authorList>
            <person name="Hull J.J."/>
            <person name="Chaney K."/>
            <person name="Geib S.M."/>
            <person name="Fabrick J.A."/>
            <person name="Brent C.S."/>
            <person name="Walsh D."/>
            <person name="Lavine L.C."/>
        </authorList>
    </citation>
    <scope>NUCLEOTIDE SEQUENCE</scope>
</reference>
<feature type="region of interest" description="Disordered" evidence="1">
    <location>
        <begin position="47"/>
        <end position="105"/>
    </location>
</feature>
<dbReference type="AlphaFoldDB" id="A0A0A9ZIK4"/>